<keyword evidence="2" id="KW-0560">Oxidoreductase</keyword>
<dbReference type="Proteomes" id="UP001196136">
    <property type="component" value="Unassembled WGS sequence"/>
</dbReference>
<reference evidence="2 3" key="1">
    <citation type="submission" date="2021-08" db="EMBL/GenBank/DDBJ databases">
        <title>Muricauda profundi sp. nov., a marine bacterium isolated from deep seawater of the Mariana Trench.</title>
        <authorList>
            <person name="Wei Y."/>
        </authorList>
    </citation>
    <scope>NUCLEOTIDE SEQUENCE [LARGE SCALE GENOMIC DNA]</scope>
    <source>
        <strain evidence="2 3">W52</strain>
    </source>
</reference>
<dbReference type="Gene3D" id="3.30.70.100">
    <property type="match status" value="1"/>
</dbReference>
<comment type="caution">
    <text evidence="2">The sequence shown here is derived from an EMBL/GenBank/DDBJ whole genome shotgun (WGS) entry which is preliminary data.</text>
</comment>
<keyword evidence="2" id="KW-0503">Monooxygenase</keyword>
<dbReference type="SUPFAM" id="SSF54909">
    <property type="entry name" value="Dimeric alpha+beta barrel"/>
    <property type="match status" value="1"/>
</dbReference>
<name>A0ABS7EMB8_9FLAO</name>
<dbReference type="EMBL" id="JAHZSV010000003">
    <property type="protein sequence ID" value="MBW8198734.1"/>
    <property type="molecule type" value="Genomic_DNA"/>
</dbReference>
<dbReference type="InterPro" id="IPR011008">
    <property type="entry name" value="Dimeric_a/b-barrel"/>
</dbReference>
<evidence type="ECO:0000313" key="2">
    <source>
        <dbReference type="EMBL" id="MBW8198734.1"/>
    </source>
</evidence>
<dbReference type="InterPro" id="IPR052936">
    <property type="entry name" value="Jasmonate_Hydroxylase-like"/>
</dbReference>
<gene>
    <name evidence="2" type="ORF">K1F36_02755</name>
</gene>
<dbReference type="RefSeq" id="WP_220112453.1">
    <property type="nucleotide sequence ID" value="NZ_JAHZSV010000003.1"/>
</dbReference>
<accession>A0ABS7EMB8</accession>
<evidence type="ECO:0000259" key="1">
    <source>
        <dbReference type="Pfam" id="PF03992"/>
    </source>
</evidence>
<organism evidence="2 3">
    <name type="scientific">Flagellimonas abyssi</name>
    <dbReference type="NCBI Taxonomy" id="2864871"/>
    <lineage>
        <taxon>Bacteria</taxon>
        <taxon>Pseudomonadati</taxon>
        <taxon>Bacteroidota</taxon>
        <taxon>Flavobacteriia</taxon>
        <taxon>Flavobacteriales</taxon>
        <taxon>Flavobacteriaceae</taxon>
        <taxon>Flagellimonas</taxon>
    </lineage>
</organism>
<dbReference type="InterPro" id="IPR007138">
    <property type="entry name" value="ABM_dom"/>
</dbReference>
<dbReference type="GO" id="GO:0004497">
    <property type="term" value="F:monooxygenase activity"/>
    <property type="evidence" value="ECO:0007669"/>
    <property type="project" value="UniProtKB-KW"/>
</dbReference>
<protein>
    <submittedName>
        <fullName evidence="2">Antibiotic biosynthesis monooxygenase</fullName>
    </submittedName>
</protein>
<evidence type="ECO:0000313" key="3">
    <source>
        <dbReference type="Proteomes" id="UP001196136"/>
    </source>
</evidence>
<feature type="domain" description="ABM" evidence="1">
    <location>
        <begin position="6"/>
        <end position="77"/>
    </location>
</feature>
<dbReference type="Pfam" id="PF03992">
    <property type="entry name" value="ABM"/>
    <property type="match status" value="1"/>
</dbReference>
<dbReference type="PANTHER" id="PTHR37811">
    <property type="entry name" value="BLL5343 PROTEIN"/>
    <property type="match status" value="1"/>
</dbReference>
<proteinExistence type="predicted"/>
<dbReference type="PANTHER" id="PTHR37811:SF2">
    <property type="entry name" value="ABM DOMAIN-CONTAINING PROTEIN"/>
    <property type="match status" value="1"/>
</dbReference>
<sequence length="102" mass="12076">MELKKPYYAVIFTSLRTDGDQGYAEMAEEMESLAKKQTGFLEMESARDGLGITVSYWESLEAIADWKANMDHRQAQKNGIKTWYTWYKVRICRVEREYEFNK</sequence>
<keyword evidence="3" id="KW-1185">Reference proteome</keyword>